<evidence type="ECO:0000313" key="3">
    <source>
        <dbReference type="Proteomes" id="UP000276834"/>
    </source>
</evidence>
<gene>
    <name evidence="2" type="ORF">DV515_00018725</name>
</gene>
<sequence>KASGTSTSMARALPTAHVSPDQNQEQKCCTHLCGHAPSSHCRNPSGLGKRCTSLPAAHLQWDPP</sequence>
<organism evidence="2 3">
    <name type="scientific">Chloebia gouldiae</name>
    <name type="common">Gouldian finch</name>
    <name type="synonym">Erythrura gouldiae</name>
    <dbReference type="NCBI Taxonomy" id="44316"/>
    <lineage>
        <taxon>Eukaryota</taxon>
        <taxon>Metazoa</taxon>
        <taxon>Chordata</taxon>
        <taxon>Craniata</taxon>
        <taxon>Vertebrata</taxon>
        <taxon>Euteleostomi</taxon>
        <taxon>Archelosauria</taxon>
        <taxon>Archosauria</taxon>
        <taxon>Dinosauria</taxon>
        <taxon>Saurischia</taxon>
        <taxon>Theropoda</taxon>
        <taxon>Coelurosauria</taxon>
        <taxon>Aves</taxon>
        <taxon>Neognathae</taxon>
        <taxon>Neoaves</taxon>
        <taxon>Telluraves</taxon>
        <taxon>Australaves</taxon>
        <taxon>Passeriformes</taxon>
        <taxon>Passeroidea</taxon>
        <taxon>Passeridae</taxon>
        <taxon>Chloebia</taxon>
    </lineage>
</organism>
<dbReference type="AlphaFoldDB" id="A0A3L8Q6Z6"/>
<evidence type="ECO:0000256" key="1">
    <source>
        <dbReference type="SAM" id="MobiDB-lite"/>
    </source>
</evidence>
<proteinExistence type="predicted"/>
<dbReference type="EMBL" id="QUSF01004466">
    <property type="protein sequence ID" value="RLV62999.1"/>
    <property type="molecule type" value="Genomic_DNA"/>
</dbReference>
<comment type="caution">
    <text evidence="2">The sequence shown here is derived from an EMBL/GenBank/DDBJ whole genome shotgun (WGS) entry which is preliminary data.</text>
</comment>
<accession>A0A3L8Q6Z6</accession>
<keyword evidence="3" id="KW-1185">Reference proteome</keyword>
<feature type="region of interest" description="Disordered" evidence="1">
    <location>
        <begin position="1"/>
        <end position="21"/>
    </location>
</feature>
<feature type="non-terminal residue" evidence="2">
    <location>
        <position position="1"/>
    </location>
</feature>
<feature type="non-terminal residue" evidence="2">
    <location>
        <position position="64"/>
    </location>
</feature>
<name>A0A3L8Q6Z6_CHLGU</name>
<dbReference type="Proteomes" id="UP000276834">
    <property type="component" value="Unassembled WGS sequence"/>
</dbReference>
<evidence type="ECO:0000313" key="2">
    <source>
        <dbReference type="EMBL" id="RLV62999.1"/>
    </source>
</evidence>
<protein>
    <submittedName>
        <fullName evidence="2">Uncharacterized protein</fullName>
    </submittedName>
</protein>
<reference evidence="2 3" key="1">
    <citation type="journal article" date="2018" name="Proc. R. Soc. B">
        <title>A non-coding region near Follistatin controls head colour polymorphism in the Gouldian finch.</title>
        <authorList>
            <person name="Toomey M.B."/>
            <person name="Marques C.I."/>
            <person name="Andrade P."/>
            <person name="Araujo P.M."/>
            <person name="Sabatino S."/>
            <person name="Gazda M.A."/>
            <person name="Afonso S."/>
            <person name="Lopes R.J."/>
            <person name="Corbo J.C."/>
            <person name="Carneiro M."/>
        </authorList>
    </citation>
    <scope>NUCLEOTIDE SEQUENCE [LARGE SCALE GENOMIC DNA]</scope>
    <source>
        <strain evidence="2">Red01</strain>
        <tissue evidence="2">Muscle</tissue>
    </source>
</reference>